<gene>
    <name evidence="1" type="ORF">B2J69_21010</name>
</gene>
<proteinExistence type="predicted"/>
<reference evidence="1 2" key="1">
    <citation type="submission" date="2017-02" db="EMBL/GenBank/DDBJ databases">
        <title>Whole genome shotgun sequence of Pantoea agglomerans strain AS1 isolated from a cycad, Zamia floridana in Central Florida, USA.</title>
        <authorList>
            <person name="Lata P."/>
            <person name="Govindarajan S."/>
            <person name="Qi F."/>
            <person name="Li J.-L."/>
            <person name="Maurya S.K."/>
            <person name="Sahoo M.K."/>
        </authorList>
    </citation>
    <scope>NUCLEOTIDE SEQUENCE [LARGE SCALE GENOMIC DNA]</scope>
    <source>
        <strain evidence="1 2">AS1</strain>
    </source>
</reference>
<dbReference type="Proteomes" id="UP000192769">
    <property type="component" value="Unassembled WGS sequence"/>
</dbReference>
<dbReference type="AlphaFoldDB" id="A0A1V9DAC7"/>
<sequence>MINAGTLVRRRKRKRTMVVLECQEDWVLCGWFDKGRFYQRRFPVTELIMCTAWSDFWPVT</sequence>
<evidence type="ECO:0000313" key="2">
    <source>
        <dbReference type="Proteomes" id="UP000192769"/>
    </source>
</evidence>
<dbReference type="EMBL" id="MWUE01000033">
    <property type="protein sequence ID" value="OQP30715.1"/>
    <property type="molecule type" value="Genomic_DNA"/>
</dbReference>
<evidence type="ECO:0000313" key="1">
    <source>
        <dbReference type="EMBL" id="OQP30715.1"/>
    </source>
</evidence>
<organism evidence="1 2">
    <name type="scientific">Pantoea latae</name>
    <dbReference type="NCBI Taxonomy" id="1964541"/>
    <lineage>
        <taxon>Bacteria</taxon>
        <taxon>Pseudomonadati</taxon>
        <taxon>Pseudomonadota</taxon>
        <taxon>Gammaproteobacteria</taxon>
        <taxon>Enterobacterales</taxon>
        <taxon>Erwiniaceae</taxon>
        <taxon>Pantoea</taxon>
    </lineage>
</organism>
<protein>
    <submittedName>
        <fullName evidence="1">Uncharacterized protein</fullName>
    </submittedName>
</protein>
<name>A0A1V9DAC7_9GAMM</name>
<accession>A0A1V9DAC7</accession>
<comment type="caution">
    <text evidence="1">The sequence shown here is derived from an EMBL/GenBank/DDBJ whole genome shotgun (WGS) entry which is preliminary data.</text>
</comment>
<keyword evidence="2" id="KW-1185">Reference proteome</keyword>